<reference evidence="1 2" key="1">
    <citation type="submission" date="2018-06" db="EMBL/GenBank/DDBJ databases">
        <authorList>
            <consortium name="Pathogen Informatics"/>
            <person name="Doyle S."/>
        </authorList>
    </citation>
    <scope>NUCLEOTIDE SEQUENCE [LARGE SCALE GENOMIC DNA]</scope>
    <source>
        <strain evidence="1 2">NCTC8500</strain>
    </source>
</reference>
<proteinExistence type="predicted"/>
<protein>
    <submittedName>
        <fullName evidence="1">Putative hydrolase</fullName>
    </submittedName>
</protein>
<evidence type="ECO:0000313" key="2">
    <source>
        <dbReference type="Proteomes" id="UP000254429"/>
    </source>
</evidence>
<evidence type="ECO:0000313" key="1">
    <source>
        <dbReference type="EMBL" id="STM36574.1"/>
    </source>
</evidence>
<organism evidence="1 2">
    <name type="scientific">Escherichia coli</name>
    <dbReference type="NCBI Taxonomy" id="562"/>
    <lineage>
        <taxon>Bacteria</taxon>
        <taxon>Pseudomonadati</taxon>
        <taxon>Pseudomonadota</taxon>
        <taxon>Gammaproteobacteria</taxon>
        <taxon>Enterobacterales</taxon>
        <taxon>Enterobacteriaceae</taxon>
        <taxon>Escherichia</taxon>
    </lineage>
</organism>
<name>A0A377DKA4_ECOLX</name>
<accession>A0A377DKA4</accession>
<dbReference type="Proteomes" id="UP000254429">
    <property type="component" value="Unassembled WGS sequence"/>
</dbReference>
<keyword evidence="1" id="KW-0378">Hydrolase</keyword>
<dbReference type="AlphaFoldDB" id="A0A377DKA4"/>
<dbReference type="EMBL" id="UGFG01000001">
    <property type="protein sequence ID" value="STM36574.1"/>
    <property type="molecule type" value="Genomic_DNA"/>
</dbReference>
<dbReference type="GO" id="GO:0016787">
    <property type="term" value="F:hydrolase activity"/>
    <property type="evidence" value="ECO:0007669"/>
    <property type="project" value="UniProtKB-KW"/>
</dbReference>
<gene>
    <name evidence="1" type="ORF">NCTC8500_00268</name>
</gene>
<sequence>MIPKPESLPPQVEYQLTEHGGHVGFIGGTLLHPQMWLESRIPDWLTTYLEAKSC</sequence>